<dbReference type="Proteomes" id="UP000237105">
    <property type="component" value="Unassembled WGS sequence"/>
</dbReference>
<dbReference type="AlphaFoldDB" id="A0A2P5E588"/>
<gene>
    <name evidence="1" type="ORF">PanWU01x14_002600</name>
</gene>
<accession>A0A2P5E588</accession>
<organism evidence="1 2">
    <name type="scientific">Parasponia andersonii</name>
    <name type="common">Sponia andersonii</name>
    <dbReference type="NCBI Taxonomy" id="3476"/>
    <lineage>
        <taxon>Eukaryota</taxon>
        <taxon>Viridiplantae</taxon>
        <taxon>Streptophyta</taxon>
        <taxon>Embryophyta</taxon>
        <taxon>Tracheophyta</taxon>
        <taxon>Spermatophyta</taxon>
        <taxon>Magnoliopsida</taxon>
        <taxon>eudicotyledons</taxon>
        <taxon>Gunneridae</taxon>
        <taxon>Pentapetalae</taxon>
        <taxon>rosids</taxon>
        <taxon>fabids</taxon>
        <taxon>Rosales</taxon>
        <taxon>Cannabaceae</taxon>
        <taxon>Parasponia</taxon>
    </lineage>
</organism>
<reference evidence="2" key="1">
    <citation type="submission" date="2016-06" db="EMBL/GenBank/DDBJ databases">
        <title>Parallel loss of symbiosis genes in relatives of nitrogen-fixing non-legume Parasponia.</title>
        <authorList>
            <person name="Van Velzen R."/>
            <person name="Holmer R."/>
            <person name="Bu F."/>
            <person name="Rutten L."/>
            <person name="Van Zeijl A."/>
            <person name="Liu W."/>
            <person name="Santuari L."/>
            <person name="Cao Q."/>
            <person name="Sharma T."/>
            <person name="Shen D."/>
            <person name="Roswanjaya Y."/>
            <person name="Wardhani T."/>
            <person name="Kalhor M.S."/>
            <person name="Jansen J."/>
            <person name="Van den Hoogen J."/>
            <person name="Gungor B."/>
            <person name="Hartog M."/>
            <person name="Hontelez J."/>
            <person name="Verver J."/>
            <person name="Yang W.-C."/>
            <person name="Schijlen E."/>
            <person name="Repin R."/>
            <person name="Schilthuizen M."/>
            <person name="Schranz E."/>
            <person name="Heidstra R."/>
            <person name="Miyata K."/>
            <person name="Fedorova E."/>
            <person name="Kohlen W."/>
            <person name="Bisseling T."/>
            <person name="Smit S."/>
            <person name="Geurts R."/>
        </authorList>
    </citation>
    <scope>NUCLEOTIDE SEQUENCE [LARGE SCALE GENOMIC DNA]</scope>
    <source>
        <strain evidence="2">cv. WU1-14</strain>
    </source>
</reference>
<keyword evidence="2" id="KW-1185">Reference proteome</keyword>
<evidence type="ECO:0000313" key="2">
    <source>
        <dbReference type="Proteomes" id="UP000237105"/>
    </source>
</evidence>
<name>A0A2P5E588_PARAD</name>
<comment type="caution">
    <text evidence="1">The sequence shown here is derived from an EMBL/GenBank/DDBJ whole genome shotgun (WGS) entry which is preliminary data.</text>
</comment>
<protein>
    <submittedName>
        <fullName evidence="1">Uncharacterized protein</fullName>
    </submittedName>
</protein>
<dbReference type="EMBL" id="JXTB01000001">
    <property type="protein sequence ID" value="PON80704.1"/>
    <property type="molecule type" value="Genomic_DNA"/>
</dbReference>
<sequence>MNICGLESPSIQWCNLQRCSRNCESRFNIIVLYNSEWTFLSEKILWSYIVKESKTMDKLYEVIEVDKNRFDLELKVIYKYGGGDEILIPSTKITTDSDLELWLEEMSYFILHRTPLCVYILLKLSPLDKGCSQNTLFVPEIGAEKIDY</sequence>
<evidence type="ECO:0000313" key="1">
    <source>
        <dbReference type="EMBL" id="PON80704.1"/>
    </source>
</evidence>
<proteinExistence type="predicted"/>
<dbReference type="OrthoDB" id="1518629at2759"/>